<sequence>MLEESDLLALLQQEKDEEEELIECEISEANLVRLMDRSDMLNDSAENANVDTLSLKGPGWEVVVRSGQGGSMLSSIEG</sequence>
<evidence type="ECO:0000313" key="2">
    <source>
        <dbReference type="EMBL" id="ADE75812.1"/>
    </source>
</evidence>
<reference evidence="2" key="1">
    <citation type="submission" date="2010-04" db="EMBL/GenBank/DDBJ databases">
        <authorList>
            <person name="Reid K.E."/>
            <person name="Liao N."/>
            <person name="Chan S."/>
            <person name="Docking R."/>
            <person name="Taylor G."/>
            <person name="Moore R."/>
            <person name="Mayo M."/>
            <person name="Munro S."/>
            <person name="King J."/>
            <person name="Yanchuk A."/>
            <person name="Holt R."/>
            <person name="Jones S."/>
            <person name="Marra M."/>
            <person name="Ritland C.E."/>
            <person name="Ritland K."/>
            <person name="Bohlmann J."/>
        </authorList>
    </citation>
    <scope>NUCLEOTIDE SEQUENCE</scope>
    <source>
        <tissue evidence="2">Buds collected with no treatment. Collection October 2007</tissue>
    </source>
</reference>
<keyword evidence="1" id="KW-0175">Coiled coil</keyword>
<proteinExistence type="evidence at transcript level"/>
<accession>D5A8E3</accession>
<feature type="coiled-coil region" evidence="1">
    <location>
        <begin position="1"/>
        <end position="28"/>
    </location>
</feature>
<dbReference type="AlphaFoldDB" id="D5A8E3"/>
<protein>
    <submittedName>
        <fullName evidence="2">Uncharacterized protein</fullName>
    </submittedName>
</protein>
<name>D5A8E3_PICSI</name>
<evidence type="ECO:0000256" key="1">
    <source>
        <dbReference type="SAM" id="Coils"/>
    </source>
</evidence>
<dbReference type="EMBL" id="BT122433">
    <property type="protein sequence ID" value="ADE75812.1"/>
    <property type="molecule type" value="mRNA"/>
</dbReference>
<organism evidence="2">
    <name type="scientific">Picea sitchensis</name>
    <name type="common">Sitka spruce</name>
    <name type="synonym">Pinus sitchensis</name>
    <dbReference type="NCBI Taxonomy" id="3332"/>
    <lineage>
        <taxon>Eukaryota</taxon>
        <taxon>Viridiplantae</taxon>
        <taxon>Streptophyta</taxon>
        <taxon>Embryophyta</taxon>
        <taxon>Tracheophyta</taxon>
        <taxon>Spermatophyta</taxon>
        <taxon>Pinopsida</taxon>
        <taxon>Pinidae</taxon>
        <taxon>Conifers I</taxon>
        <taxon>Pinales</taxon>
        <taxon>Pinaceae</taxon>
        <taxon>Picea</taxon>
    </lineage>
</organism>